<dbReference type="Gene3D" id="3.90.970.10">
    <property type="match status" value="1"/>
</dbReference>
<dbReference type="InterPro" id="IPR006396">
    <property type="entry name" value="Glu_mut_E"/>
</dbReference>
<dbReference type="GO" id="GO:0019670">
    <property type="term" value="P:anaerobic L-glutamate catabolic process"/>
    <property type="evidence" value="ECO:0007669"/>
    <property type="project" value="InterPro"/>
</dbReference>
<dbReference type="Gene3D" id="3.20.20.240">
    <property type="entry name" value="Methylmalonyl-CoA mutase"/>
    <property type="match status" value="1"/>
</dbReference>
<evidence type="ECO:0000256" key="2">
    <source>
        <dbReference type="ARBA" id="ARBA00023235"/>
    </source>
</evidence>
<reference evidence="4" key="1">
    <citation type="submission" date="2019-08" db="EMBL/GenBank/DDBJ databases">
        <authorList>
            <person name="Kucharzyk K."/>
            <person name="Murdoch R.W."/>
            <person name="Higgins S."/>
            <person name="Loffler F."/>
        </authorList>
    </citation>
    <scope>NUCLEOTIDE SEQUENCE</scope>
</reference>
<organism evidence="4">
    <name type="scientific">bioreactor metagenome</name>
    <dbReference type="NCBI Taxonomy" id="1076179"/>
    <lineage>
        <taxon>unclassified sequences</taxon>
        <taxon>metagenomes</taxon>
        <taxon>ecological metagenomes</taxon>
    </lineage>
</organism>
<name>A0A645GKK5_9ZZZZ</name>
<proteinExistence type="predicted"/>
<dbReference type="EC" id="5.4.99.1" evidence="4"/>
<comment type="caution">
    <text evidence="4">The sequence shown here is derived from an EMBL/GenBank/DDBJ whole genome shotgun (WGS) entry which is preliminary data.</text>
</comment>
<dbReference type="InterPro" id="IPR014714">
    <property type="entry name" value="Glu_mut_E_C_dom_sf"/>
</dbReference>
<evidence type="ECO:0000256" key="1">
    <source>
        <dbReference type="ARBA" id="ARBA00022628"/>
    </source>
</evidence>
<dbReference type="InterPro" id="IPR016176">
    <property type="entry name" value="Cbl-dep_enz_cat"/>
</dbReference>
<sequence length="131" mass="14738">MLLDQPFPITKEVEQEIEIIKAETRCILNKVFELGKNDYAIGTVRAFQSGVLDVPFAPSNYTLNKILPARDNNGAVRLFDTGNLPFTQDLVDLHKAKMDERAKIEGRSASFQMVIDDIYAISKGRLVGRPR</sequence>
<dbReference type="GO" id="GO:0050097">
    <property type="term" value="F:methylaspartate mutase activity"/>
    <property type="evidence" value="ECO:0007669"/>
    <property type="project" value="UniProtKB-EC"/>
</dbReference>
<dbReference type="SUPFAM" id="SSF51703">
    <property type="entry name" value="Cobalamin (vitamin B12)-dependent enzymes"/>
    <property type="match status" value="1"/>
</dbReference>
<keyword evidence="3" id="KW-0170">Cobalt</keyword>
<dbReference type="GO" id="GO:0031419">
    <property type="term" value="F:cobalamin binding"/>
    <property type="evidence" value="ECO:0007669"/>
    <property type="project" value="UniProtKB-KW"/>
</dbReference>
<dbReference type="Pfam" id="PF06368">
    <property type="entry name" value="Met_asp_mut_E"/>
    <property type="match status" value="1"/>
</dbReference>
<dbReference type="EMBL" id="VSSQ01073047">
    <property type="protein sequence ID" value="MPN24253.1"/>
    <property type="molecule type" value="Genomic_DNA"/>
</dbReference>
<protein>
    <submittedName>
        <fullName evidence="4">Glutamate mutase epsilon subunit</fullName>
        <ecNumber evidence="4">5.4.99.1</ecNumber>
    </submittedName>
</protein>
<dbReference type="AlphaFoldDB" id="A0A645GKK5"/>
<accession>A0A645GKK5</accession>
<gene>
    <name evidence="4" type="primary">glmE_9</name>
    <name evidence="4" type="ORF">SDC9_171648</name>
</gene>
<keyword evidence="2 4" id="KW-0413">Isomerase</keyword>
<evidence type="ECO:0000313" key="4">
    <source>
        <dbReference type="EMBL" id="MPN24253.1"/>
    </source>
</evidence>
<keyword evidence="1" id="KW-0846">Cobalamin</keyword>
<evidence type="ECO:0000256" key="3">
    <source>
        <dbReference type="ARBA" id="ARBA00023285"/>
    </source>
</evidence>